<feature type="compositionally biased region" description="Polar residues" evidence="1">
    <location>
        <begin position="29"/>
        <end position="39"/>
    </location>
</feature>
<feature type="region of interest" description="Disordered" evidence="1">
    <location>
        <begin position="21"/>
        <end position="53"/>
    </location>
</feature>
<evidence type="ECO:0000313" key="4">
    <source>
        <dbReference type="Proteomes" id="UP001385951"/>
    </source>
</evidence>
<feature type="region of interest" description="Disordered" evidence="1">
    <location>
        <begin position="73"/>
        <end position="106"/>
    </location>
</feature>
<evidence type="ECO:0000313" key="3">
    <source>
        <dbReference type="EMBL" id="KAK7676085.1"/>
    </source>
</evidence>
<dbReference type="PANTHER" id="PTHR39468:SF1">
    <property type="entry name" value="MTF2-LIKE C-TERMINAL DOMAIN-CONTAINING PROTEIN"/>
    <property type="match status" value="1"/>
</dbReference>
<dbReference type="InterPro" id="IPR043837">
    <property type="entry name" value="Mtf2-like_C"/>
</dbReference>
<name>A0AAW0FBI9_9APHY</name>
<evidence type="ECO:0000259" key="2">
    <source>
        <dbReference type="Pfam" id="PF19189"/>
    </source>
</evidence>
<dbReference type="InterPro" id="IPR040009">
    <property type="entry name" value="Mtf2/C5D6.12-like"/>
</dbReference>
<dbReference type="AlphaFoldDB" id="A0AAW0FBI9"/>
<organism evidence="3 4">
    <name type="scientific">Cerrena zonata</name>
    <dbReference type="NCBI Taxonomy" id="2478898"/>
    <lineage>
        <taxon>Eukaryota</taxon>
        <taxon>Fungi</taxon>
        <taxon>Dikarya</taxon>
        <taxon>Basidiomycota</taxon>
        <taxon>Agaricomycotina</taxon>
        <taxon>Agaricomycetes</taxon>
        <taxon>Polyporales</taxon>
        <taxon>Cerrenaceae</taxon>
        <taxon>Cerrena</taxon>
    </lineage>
</organism>
<feature type="domain" description="Mtf2-like C-terminal" evidence="2">
    <location>
        <begin position="171"/>
        <end position="346"/>
    </location>
</feature>
<sequence>MLSNSLGCCCRNVSTRRLLAEAPPKASPSKWTSNLSQAAVHSRRHISSRSQNQGTAASLDALFNNKVSRWPSIVGDDTSSPLSSPRPSSSSKSSTSPTPSKRRQKMTQREYVAFTNMFDMLFEAAHQPTRQLTPAIGATSKPRAGASVVELDLFDRLRQYSKNTKWASQEDDAVDRKKEAMDLCETDQQLLEWAIREVFAESQQYEENARKILESPSGSREKVPLQPLAYPHLVAELMKKFRDKYSDPHLALSIFDYARNLSSLSYVFGCTTPAYNELIETRWSCFRDLRGVCDALEEMHVNGVEMDTRTRALAERIRQEIGERNLWEEEMSAGSGEVLQMMNFIERVTAQDIKEGKEHSRGKEGKKWTKHKEQWKSYALNEDDSYEFNHWDGPR</sequence>
<accession>A0AAW0FBI9</accession>
<keyword evidence="4" id="KW-1185">Reference proteome</keyword>
<dbReference type="EMBL" id="JASBNA010000136">
    <property type="protein sequence ID" value="KAK7676085.1"/>
    <property type="molecule type" value="Genomic_DNA"/>
</dbReference>
<dbReference type="GO" id="GO:0005739">
    <property type="term" value="C:mitochondrion"/>
    <property type="evidence" value="ECO:0007669"/>
    <property type="project" value="InterPro"/>
</dbReference>
<dbReference type="PANTHER" id="PTHR39468">
    <property type="entry name" value="CHROMOSOME 7, WHOLE GENOME SHOTGUN SEQUENCE"/>
    <property type="match status" value="1"/>
</dbReference>
<dbReference type="Pfam" id="PF19189">
    <property type="entry name" value="Mtf2"/>
    <property type="match status" value="1"/>
</dbReference>
<protein>
    <recommendedName>
        <fullName evidence="2">Mtf2-like C-terminal domain-containing protein</fullName>
    </recommendedName>
</protein>
<proteinExistence type="predicted"/>
<feature type="compositionally biased region" description="Low complexity" evidence="1">
    <location>
        <begin position="78"/>
        <end position="99"/>
    </location>
</feature>
<reference evidence="3 4" key="1">
    <citation type="submission" date="2022-09" db="EMBL/GenBank/DDBJ databases">
        <authorList>
            <person name="Palmer J.M."/>
        </authorList>
    </citation>
    <scope>NUCLEOTIDE SEQUENCE [LARGE SCALE GENOMIC DNA]</scope>
    <source>
        <strain evidence="3 4">DSM 7382</strain>
    </source>
</reference>
<dbReference type="Proteomes" id="UP001385951">
    <property type="component" value="Unassembled WGS sequence"/>
</dbReference>
<evidence type="ECO:0000256" key="1">
    <source>
        <dbReference type="SAM" id="MobiDB-lite"/>
    </source>
</evidence>
<comment type="caution">
    <text evidence="3">The sequence shown here is derived from an EMBL/GenBank/DDBJ whole genome shotgun (WGS) entry which is preliminary data.</text>
</comment>
<gene>
    <name evidence="3" type="ORF">QCA50_020956</name>
</gene>